<evidence type="ECO:0000313" key="2">
    <source>
        <dbReference type="EMBL" id="MBB5200209.1"/>
    </source>
</evidence>
<feature type="transmembrane region" description="Helical" evidence="1">
    <location>
        <begin position="9"/>
        <end position="26"/>
    </location>
</feature>
<keyword evidence="3" id="KW-1185">Reference proteome</keyword>
<keyword evidence="1" id="KW-0472">Membrane</keyword>
<evidence type="ECO:0000256" key="1">
    <source>
        <dbReference type="SAM" id="Phobius"/>
    </source>
</evidence>
<protein>
    <submittedName>
        <fullName evidence="2">Uncharacterized protein</fullName>
    </submittedName>
</protein>
<keyword evidence="1" id="KW-0812">Transmembrane</keyword>
<reference evidence="2 3" key="1">
    <citation type="submission" date="2020-08" db="EMBL/GenBank/DDBJ databases">
        <title>Genomic Encyclopedia of Type Strains, Phase IV (KMG-IV): sequencing the most valuable type-strain genomes for metagenomic binning, comparative biology and taxonomic classification.</title>
        <authorList>
            <person name="Goeker M."/>
        </authorList>
    </citation>
    <scope>NUCLEOTIDE SEQUENCE [LARGE SCALE GENOMIC DNA]</scope>
    <source>
        <strain evidence="2 3">DSM 23240</strain>
    </source>
</reference>
<accession>A0A840RUS1</accession>
<dbReference type="EMBL" id="JACHHQ010000004">
    <property type="protein sequence ID" value="MBB5200209.1"/>
    <property type="molecule type" value="Genomic_DNA"/>
</dbReference>
<name>A0A840RUS1_9BURK</name>
<organism evidence="2 3">
    <name type="scientific">Glaciimonas immobilis</name>
    <dbReference type="NCBI Taxonomy" id="728004"/>
    <lineage>
        <taxon>Bacteria</taxon>
        <taxon>Pseudomonadati</taxon>
        <taxon>Pseudomonadota</taxon>
        <taxon>Betaproteobacteria</taxon>
        <taxon>Burkholderiales</taxon>
        <taxon>Oxalobacteraceae</taxon>
        <taxon>Glaciimonas</taxon>
    </lineage>
</organism>
<dbReference type="AlphaFoldDB" id="A0A840RUS1"/>
<keyword evidence="1" id="KW-1133">Transmembrane helix</keyword>
<sequence length="78" mass="9743">MVKVKKRRLIFIIFLPLMIYLFYFKWREGIPYGKKRYSPNNEFYYQLYYQRYKVFSIDEWIPYVGFPGNSFGDYDQHG</sequence>
<comment type="caution">
    <text evidence="2">The sequence shown here is derived from an EMBL/GenBank/DDBJ whole genome shotgun (WGS) entry which is preliminary data.</text>
</comment>
<dbReference type="Proteomes" id="UP000571084">
    <property type="component" value="Unassembled WGS sequence"/>
</dbReference>
<gene>
    <name evidence="2" type="ORF">HNR39_002044</name>
</gene>
<evidence type="ECO:0000313" key="3">
    <source>
        <dbReference type="Proteomes" id="UP000571084"/>
    </source>
</evidence>
<proteinExistence type="predicted"/>